<dbReference type="GO" id="GO:0030956">
    <property type="term" value="C:glutamyl-tRNA(Gln) amidotransferase complex"/>
    <property type="evidence" value="ECO:0007669"/>
    <property type="project" value="UniProtKB-UniRule"/>
</dbReference>
<dbReference type="CDD" id="cd21422">
    <property type="entry name" value="GatF"/>
    <property type="match status" value="1"/>
</dbReference>
<dbReference type="FunCoup" id="G8JTW7">
    <property type="interactions" value="78"/>
</dbReference>
<dbReference type="InterPro" id="IPR027499">
    <property type="entry name" value="GatF"/>
</dbReference>
<comment type="function">
    <text evidence="8">Allows the formation of correctly charged Gln-tRNA(Gln) through the transamidation of misacylated Glu-tRNA(Gln) in the mitochondria. The reaction takes place in the presence of glutamine and ATP through an activated gamma-phospho-Glu-tRNA(Gln). Required for proper protein synthesis within the mitochondrion.</text>
</comment>
<keyword evidence="6 8" id="KW-0496">Mitochondrion</keyword>
<protein>
    <recommendedName>
        <fullName evidence="8">Glutamyl-tRNA(Gln) amidotransferase subunit F, mitochondrial</fullName>
        <shortName evidence="8">Glu-AdT subunit F</shortName>
        <ecNumber evidence="8">6.3.5.-</ecNumber>
    </recommendedName>
</protein>
<evidence type="ECO:0000313" key="9">
    <source>
        <dbReference type="EMBL" id="AET39470.1"/>
    </source>
</evidence>
<keyword evidence="7 8" id="KW-0472">Membrane</keyword>
<evidence type="ECO:0000256" key="5">
    <source>
        <dbReference type="ARBA" id="ARBA00022917"/>
    </source>
</evidence>
<sequence>MLRVTRASVVRFCSSSVGKKFESRKHIEEYLSRATWRIEDYIPNPETTEPVAEDEVKKLLKLSGLPEGDNAETQRRLANQLKFINKLHDVDVNPSSISEDARLMSRTQDELTFEQLTMLVKAQSKNDDLAERSGFWDCTSLATLKDNGYFVVRGNSMKNRK</sequence>
<proteinExistence type="inferred from homology"/>
<dbReference type="GO" id="GO:0005743">
    <property type="term" value="C:mitochondrial inner membrane"/>
    <property type="evidence" value="ECO:0007669"/>
    <property type="project" value="UniProtKB-SubCell"/>
</dbReference>
<name>G8JTW7_ERECY</name>
<dbReference type="EC" id="6.3.5.-" evidence="8"/>
<evidence type="ECO:0000256" key="8">
    <source>
        <dbReference type="HAMAP-Rule" id="MF_03151"/>
    </source>
</evidence>
<dbReference type="Pfam" id="PF20977">
    <property type="entry name" value="GatF"/>
    <property type="match status" value="1"/>
</dbReference>
<dbReference type="OrthoDB" id="4053592at2759"/>
<keyword evidence="2 8" id="KW-0547">Nucleotide-binding</keyword>
<keyword evidence="10" id="KW-1185">Reference proteome</keyword>
<dbReference type="GO" id="GO:0032543">
    <property type="term" value="P:mitochondrial translation"/>
    <property type="evidence" value="ECO:0007669"/>
    <property type="project" value="UniProtKB-UniRule"/>
</dbReference>
<dbReference type="AlphaFoldDB" id="G8JTW7"/>
<dbReference type="GO" id="GO:0050567">
    <property type="term" value="F:glutaminyl-tRNA synthase (glutamine-hydrolyzing) activity"/>
    <property type="evidence" value="ECO:0007669"/>
    <property type="project" value="UniProtKB-UniRule"/>
</dbReference>
<comment type="subunit">
    <text evidence="8">Subunit of the heterotrimeric GatFAB amidotransferase (AdT) complex, composed of A, B and F subunits.</text>
</comment>
<dbReference type="InParanoid" id="G8JTW7"/>
<gene>
    <name evidence="8" type="primary">GTF1</name>
    <name evidence="9" type="ordered locus">Ecym_4421</name>
</gene>
<reference evidence="10" key="1">
    <citation type="journal article" date="2012" name="G3 (Bethesda)">
        <title>Pichia sorbitophila, an interspecies yeast hybrid reveals early steps of genome resolution following polyploidization.</title>
        <authorList>
            <person name="Leh Louis V."/>
            <person name="Despons L."/>
            <person name="Friedrich A."/>
            <person name="Martin T."/>
            <person name="Durrens P."/>
            <person name="Casaregola S."/>
            <person name="Neuveglise C."/>
            <person name="Fairhead C."/>
            <person name="Marck C."/>
            <person name="Cruz J.A."/>
            <person name="Straub M.L."/>
            <person name="Kugler V."/>
            <person name="Sacerdot C."/>
            <person name="Uzunov Z."/>
            <person name="Thierry A."/>
            <person name="Weiss S."/>
            <person name="Bleykasten C."/>
            <person name="De Montigny J."/>
            <person name="Jacques N."/>
            <person name="Jung P."/>
            <person name="Lemaire M."/>
            <person name="Mallet S."/>
            <person name="Morel G."/>
            <person name="Richard G.F."/>
            <person name="Sarkar A."/>
            <person name="Savel G."/>
            <person name="Schacherer J."/>
            <person name="Seret M.L."/>
            <person name="Talla E."/>
            <person name="Samson G."/>
            <person name="Jubin C."/>
            <person name="Poulain J."/>
            <person name="Vacherie B."/>
            <person name="Barbe V."/>
            <person name="Pelletier E."/>
            <person name="Sherman D.J."/>
            <person name="Westhof E."/>
            <person name="Weissenbach J."/>
            <person name="Baret P.V."/>
            <person name="Wincker P."/>
            <person name="Gaillardin C."/>
            <person name="Dujon B."/>
            <person name="Souciet J.L."/>
        </authorList>
    </citation>
    <scope>NUCLEOTIDE SEQUENCE [LARGE SCALE GENOMIC DNA]</scope>
    <source>
        <strain evidence="10">CBS 270.75 / DBVPG 7215 / KCTC 17166 / NRRL Y-17582</strain>
    </source>
</reference>
<dbReference type="GO" id="GO:0070681">
    <property type="term" value="P:glutaminyl-tRNAGln biosynthesis via transamidation"/>
    <property type="evidence" value="ECO:0007669"/>
    <property type="project" value="UniProtKB-UniRule"/>
</dbReference>
<organism evidence="9 10">
    <name type="scientific">Eremothecium cymbalariae (strain CBS 270.75 / DBVPG 7215 / KCTC 17166 / NRRL Y-17582)</name>
    <name type="common">Yeast</name>
    <dbReference type="NCBI Taxonomy" id="931890"/>
    <lineage>
        <taxon>Eukaryota</taxon>
        <taxon>Fungi</taxon>
        <taxon>Dikarya</taxon>
        <taxon>Ascomycota</taxon>
        <taxon>Saccharomycotina</taxon>
        <taxon>Saccharomycetes</taxon>
        <taxon>Saccharomycetales</taxon>
        <taxon>Saccharomycetaceae</taxon>
        <taxon>Eremothecium</taxon>
    </lineage>
</organism>
<evidence type="ECO:0000256" key="1">
    <source>
        <dbReference type="ARBA" id="ARBA00022598"/>
    </source>
</evidence>
<evidence type="ECO:0000313" key="10">
    <source>
        <dbReference type="Proteomes" id="UP000006790"/>
    </source>
</evidence>
<dbReference type="GeneID" id="11471587"/>
<accession>G8JTW7</accession>
<evidence type="ECO:0000256" key="4">
    <source>
        <dbReference type="ARBA" id="ARBA00022840"/>
    </source>
</evidence>
<evidence type="ECO:0000256" key="3">
    <source>
        <dbReference type="ARBA" id="ARBA00022792"/>
    </source>
</evidence>
<dbReference type="EMBL" id="CP002500">
    <property type="protein sequence ID" value="AET39470.1"/>
    <property type="molecule type" value="Genomic_DNA"/>
</dbReference>
<dbReference type="Proteomes" id="UP000006790">
    <property type="component" value="Chromosome 4"/>
</dbReference>
<dbReference type="HAMAP" id="MF_03151">
    <property type="entry name" value="GatF"/>
    <property type="match status" value="1"/>
</dbReference>
<dbReference type="OMA" id="WRLCRTH"/>
<dbReference type="HOGENOM" id="CLU_120617_0_0_1"/>
<dbReference type="GO" id="GO:0005524">
    <property type="term" value="F:ATP binding"/>
    <property type="evidence" value="ECO:0007669"/>
    <property type="project" value="UniProtKB-KW"/>
</dbReference>
<evidence type="ECO:0000256" key="7">
    <source>
        <dbReference type="ARBA" id="ARBA00023136"/>
    </source>
</evidence>
<keyword evidence="5 8" id="KW-0648">Protein biosynthesis</keyword>
<comment type="similarity">
    <text evidence="8">Belongs to the GatF family.</text>
</comment>
<comment type="catalytic activity">
    <reaction evidence="8">
        <text>L-glutamyl-tRNA(Gln) + L-glutamine + ATP + H2O = L-glutaminyl-tRNA(Gln) + L-glutamate + ADP + phosphate + H(+)</text>
        <dbReference type="Rhea" id="RHEA:17521"/>
        <dbReference type="Rhea" id="RHEA-COMP:9681"/>
        <dbReference type="Rhea" id="RHEA-COMP:9684"/>
        <dbReference type="ChEBI" id="CHEBI:15377"/>
        <dbReference type="ChEBI" id="CHEBI:15378"/>
        <dbReference type="ChEBI" id="CHEBI:29985"/>
        <dbReference type="ChEBI" id="CHEBI:30616"/>
        <dbReference type="ChEBI" id="CHEBI:43474"/>
        <dbReference type="ChEBI" id="CHEBI:58359"/>
        <dbReference type="ChEBI" id="CHEBI:78520"/>
        <dbReference type="ChEBI" id="CHEBI:78521"/>
        <dbReference type="ChEBI" id="CHEBI:456216"/>
    </reaction>
</comment>
<keyword evidence="1 8" id="KW-0436">Ligase</keyword>
<keyword evidence="4 8" id="KW-0067">ATP-binding</keyword>
<dbReference type="KEGG" id="erc:Ecym_4421"/>
<comment type="subcellular location">
    <subcellularLocation>
        <location evidence="8">Mitochondrion inner membrane</location>
        <topology evidence="8">Peripheral membrane protein</topology>
        <orientation evidence="8">Matrix side</orientation>
    </subcellularLocation>
</comment>
<evidence type="ECO:0000256" key="2">
    <source>
        <dbReference type="ARBA" id="ARBA00022741"/>
    </source>
</evidence>
<keyword evidence="3 8" id="KW-0999">Mitochondrion inner membrane</keyword>
<dbReference type="eggNOG" id="ENOG502S3RS">
    <property type="taxonomic scope" value="Eukaryota"/>
</dbReference>
<dbReference type="STRING" id="931890.G8JTW7"/>
<evidence type="ECO:0000256" key="6">
    <source>
        <dbReference type="ARBA" id="ARBA00023128"/>
    </source>
</evidence>
<dbReference type="RefSeq" id="XP_003646287.1">
    <property type="nucleotide sequence ID" value="XM_003646239.1"/>
</dbReference>